<proteinExistence type="predicted"/>
<protein>
    <submittedName>
        <fullName evidence="2">O-antigen polysaccharide polymerase Wzy</fullName>
    </submittedName>
</protein>
<reference evidence="2 3" key="1">
    <citation type="submission" date="2019-11" db="EMBL/GenBank/DDBJ databases">
        <title>Growth characteristics of pneumococcus vary with the chemical composition of the capsule and with environmental conditions.</title>
        <authorList>
            <person name="Tothpal A."/>
            <person name="Desobry K."/>
            <person name="Joshi S."/>
            <person name="Wyllie A.L."/>
            <person name="Weinberger D.M."/>
        </authorList>
    </citation>
    <scope>NUCLEOTIDE SEQUENCE [LARGE SCALE GENOMIC DNA]</scope>
    <source>
        <strain evidence="3">pnumococcus19F</strain>
    </source>
</reference>
<keyword evidence="1" id="KW-0472">Membrane</keyword>
<feature type="non-terminal residue" evidence="2">
    <location>
        <position position="187"/>
    </location>
</feature>
<dbReference type="Pfam" id="PF14296">
    <property type="entry name" value="O-ag_pol_Wzy"/>
    <property type="match status" value="1"/>
</dbReference>
<dbReference type="Proteomes" id="UP000483094">
    <property type="component" value="Unassembled WGS sequence"/>
</dbReference>
<dbReference type="NCBIfam" id="TIGR04370">
    <property type="entry name" value="glyco_rpt_poly"/>
    <property type="match status" value="1"/>
</dbReference>
<accession>A0A6G2DEJ9</accession>
<feature type="non-terminal residue" evidence="2">
    <location>
        <position position="1"/>
    </location>
</feature>
<comment type="caution">
    <text evidence="2">The sequence shown here is derived from an EMBL/GenBank/DDBJ whole genome shotgun (WGS) entry which is preliminary data.</text>
</comment>
<name>A0A6G2DEJ9_STREE</name>
<sequence length="187" mass="21160">VYYFMREQTEKGKWIGFKEKLAIFVGSPILMLAMGVLNYVRDNVQVSHTGFWDILLDFIYKQGTSFGVLARGFLFNSSLPYRDFRNFTFGPVLDYFARGSLGAIFGGKAFEHTTNSVELAIDSNSYAHNLSYLVLNKEYLKGHGIGSSYIMELYTDYGMIGVFLLSFLLGVLFIAMLQVASRSRTIL</sequence>
<dbReference type="EMBL" id="WNHQ01001106">
    <property type="protein sequence ID" value="MTV74421.1"/>
    <property type="molecule type" value="Genomic_DNA"/>
</dbReference>
<organism evidence="2 3">
    <name type="scientific">Streptococcus pneumoniae</name>
    <dbReference type="NCBI Taxonomy" id="1313"/>
    <lineage>
        <taxon>Bacteria</taxon>
        <taxon>Bacillati</taxon>
        <taxon>Bacillota</taxon>
        <taxon>Bacilli</taxon>
        <taxon>Lactobacillales</taxon>
        <taxon>Streptococcaceae</taxon>
        <taxon>Streptococcus</taxon>
    </lineage>
</organism>
<dbReference type="AlphaFoldDB" id="A0A6G2DEJ9"/>
<evidence type="ECO:0000313" key="2">
    <source>
        <dbReference type="EMBL" id="MTV74421.1"/>
    </source>
</evidence>
<gene>
    <name evidence="2" type="ORF">GM540_10650</name>
</gene>
<evidence type="ECO:0000313" key="3">
    <source>
        <dbReference type="Proteomes" id="UP000483094"/>
    </source>
</evidence>
<evidence type="ECO:0000256" key="1">
    <source>
        <dbReference type="SAM" id="Phobius"/>
    </source>
</evidence>
<keyword evidence="1" id="KW-1133">Transmembrane helix</keyword>
<feature type="transmembrane region" description="Helical" evidence="1">
    <location>
        <begin position="157"/>
        <end position="177"/>
    </location>
</feature>
<dbReference type="InterPro" id="IPR029468">
    <property type="entry name" value="O-ag_pol_Wzy"/>
</dbReference>
<keyword evidence="1" id="KW-0812">Transmembrane</keyword>
<feature type="transmembrane region" description="Helical" evidence="1">
    <location>
        <begin position="21"/>
        <end position="40"/>
    </location>
</feature>